<protein>
    <submittedName>
        <fullName evidence="2">Uncharacterized protein</fullName>
    </submittedName>
</protein>
<gene>
    <name evidence="2" type="ORF">g.20229</name>
</gene>
<feature type="compositionally biased region" description="Basic and acidic residues" evidence="1">
    <location>
        <begin position="69"/>
        <end position="78"/>
    </location>
</feature>
<proteinExistence type="predicted"/>
<dbReference type="AlphaFoldDB" id="A0A1B6GAM2"/>
<evidence type="ECO:0000313" key="2">
    <source>
        <dbReference type="EMBL" id="JAS59472.1"/>
    </source>
</evidence>
<organism evidence="2">
    <name type="scientific">Cuerna arida</name>
    <dbReference type="NCBI Taxonomy" id="1464854"/>
    <lineage>
        <taxon>Eukaryota</taxon>
        <taxon>Metazoa</taxon>
        <taxon>Ecdysozoa</taxon>
        <taxon>Arthropoda</taxon>
        <taxon>Hexapoda</taxon>
        <taxon>Insecta</taxon>
        <taxon>Pterygota</taxon>
        <taxon>Neoptera</taxon>
        <taxon>Paraneoptera</taxon>
        <taxon>Hemiptera</taxon>
        <taxon>Auchenorrhyncha</taxon>
        <taxon>Membracoidea</taxon>
        <taxon>Cicadellidae</taxon>
        <taxon>Cicadellinae</taxon>
        <taxon>Proconiini</taxon>
        <taxon>Cuerna</taxon>
    </lineage>
</organism>
<feature type="region of interest" description="Disordered" evidence="1">
    <location>
        <begin position="1"/>
        <end position="20"/>
    </location>
</feature>
<reference evidence="2" key="1">
    <citation type="submission" date="2015-11" db="EMBL/GenBank/DDBJ databases">
        <title>De novo transcriptome assembly of four potential Pierce s Disease insect vectors from Arizona vineyards.</title>
        <authorList>
            <person name="Tassone E.E."/>
        </authorList>
    </citation>
    <scope>NUCLEOTIDE SEQUENCE</scope>
</reference>
<evidence type="ECO:0000256" key="1">
    <source>
        <dbReference type="SAM" id="MobiDB-lite"/>
    </source>
</evidence>
<feature type="non-terminal residue" evidence="2">
    <location>
        <position position="1"/>
    </location>
</feature>
<sequence length="105" mass="12524">PRLHGGDEDRKDHSTNCDVNLPKNDKHASWGLRLSKNYKPDSWDIHFPKYYRADSWDVHFPKYYKADSWEHGQNHDGSESDSSYNNDDYPPYHDNPIIYNYRGKH</sequence>
<dbReference type="EMBL" id="GECZ01010297">
    <property type="protein sequence ID" value="JAS59472.1"/>
    <property type="molecule type" value="Transcribed_RNA"/>
</dbReference>
<name>A0A1B6GAM2_9HEMI</name>
<accession>A0A1B6GAM2</accession>
<feature type="compositionally biased region" description="Basic and acidic residues" evidence="1">
    <location>
        <begin position="1"/>
        <end position="15"/>
    </location>
</feature>
<feature type="region of interest" description="Disordered" evidence="1">
    <location>
        <begin position="69"/>
        <end position="105"/>
    </location>
</feature>
<feature type="compositionally biased region" description="Low complexity" evidence="1">
    <location>
        <begin position="80"/>
        <end position="89"/>
    </location>
</feature>